<sequence length="260" mass="29241">MFEMDTEIWKKQEKRKLSVRTRVSLFLLLVAIPLTIAVGFYVMDVAAVGTVFEKIFGPRKYYFISLVIIIYSLLPFFMVFEGRKPQVRELVVLATMVALATAGRAAFFMIPSFKPIIAIVIISAIAFGGEAGFLVGAMTMVVSNFLFGQGPWTPWQMFAMGFIGFLSGILYRIGLLPTKRLSLCIYGFLVTVFIYGGIMNPAALFMSVYDFTWEGLLAIYISGIPVDLVHASSTFIFLWIGAKPLLEKLQRIKIKYDLMR</sequence>
<evidence type="ECO:0000313" key="2">
    <source>
        <dbReference type="EMBL" id="MBP0058195.1"/>
    </source>
</evidence>
<evidence type="ECO:0000256" key="1">
    <source>
        <dbReference type="SAM" id="Phobius"/>
    </source>
</evidence>
<feature type="transmembrane region" description="Helical" evidence="1">
    <location>
        <begin position="217"/>
        <end position="242"/>
    </location>
</feature>
<dbReference type="Proteomes" id="UP001315001">
    <property type="component" value="Unassembled WGS sequence"/>
</dbReference>
<keyword evidence="1" id="KW-0812">Transmembrane</keyword>
<gene>
    <name evidence="2" type="ORF">JYQ75_12500</name>
</gene>
<dbReference type="Gene3D" id="1.10.1760.20">
    <property type="match status" value="1"/>
</dbReference>
<keyword evidence="1" id="KW-0472">Membrane</keyword>
<proteinExistence type="predicted"/>
<dbReference type="InterPro" id="IPR009825">
    <property type="entry name" value="ECF_substrate-spec-like"/>
</dbReference>
<evidence type="ECO:0000313" key="3">
    <source>
        <dbReference type="Proteomes" id="UP001315001"/>
    </source>
</evidence>
<name>A0ABS3ZLW5_9FIRM</name>
<organism evidence="2 3">
    <name type="scientific">Anaerobutyricum soehngenii</name>
    <dbReference type="NCBI Taxonomy" id="105843"/>
    <lineage>
        <taxon>Bacteria</taxon>
        <taxon>Bacillati</taxon>
        <taxon>Bacillota</taxon>
        <taxon>Clostridia</taxon>
        <taxon>Lachnospirales</taxon>
        <taxon>Lachnospiraceae</taxon>
        <taxon>Anaerobutyricum</taxon>
    </lineage>
</organism>
<feature type="transmembrane region" description="Helical" evidence="1">
    <location>
        <begin position="61"/>
        <end position="78"/>
    </location>
</feature>
<feature type="transmembrane region" description="Helical" evidence="1">
    <location>
        <begin position="117"/>
        <end position="142"/>
    </location>
</feature>
<protein>
    <submittedName>
        <fullName evidence="2">ECF transporter S component</fullName>
    </submittedName>
</protein>
<dbReference type="EMBL" id="JAFIQO010000171">
    <property type="protein sequence ID" value="MBP0058195.1"/>
    <property type="molecule type" value="Genomic_DNA"/>
</dbReference>
<dbReference type="Pfam" id="PF07155">
    <property type="entry name" value="ECF-ribofla_trS"/>
    <property type="match status" value="1"/>
</dbReference>
<keyword evidence="3" id="KW-1185">Reference proteome</keyword>
<feature type="transmembrane region" description="Helical" evidence="1">
    <location>
        <begin position="25"/>
        <end position="49"/>
    </location>
</feature>
<keyword evidence="1" id="KW-1133">Transmembrane helix</keyword>
<feature type="transmembrane region" description="Helical" evidence="1">
    <location>
        <begin position="183"/>
        <end position="205"/>
    </location>
</feature>
<accession>A0ABS3ZLW5</accession>
<comment type="caution">
    <text evidence="2">The sequence shown here is derived from an EMBL/GenBank/DDBJ whole genome shotgun (WGS) entry which is preliminary data.</text>
</comment>
<reference evidence="2 3" key="1">
    <citation type="submission" date="2021-02" db="EMBL/GenBank/DDBJ databases">
        <title>Lactate utilizing bacteria of the human gut.</title>
        <authorList>
            <person name="Sheridan P.O."/>
        </authorList>
    </citation>
    <scope>NUCLEOTIDE SEQUENCE [LARGE SCALE GENOMIC DNA]</scope>
    <source>
        <strain evidence="2 3">HTF-83D</strain>
    </source>
</reference>
<feature type="transmembrane region" description="Helical" evidence="1">
    <location>
        <begin position="154"/>
        <end position="171"/>
    </location>
</feature>